<dbReference type="PRINTS" id="PR00032">
    <property type="entry name" value="HTHARAC"/>
</dbReference>
<evidence type="ECO:0000259" key="4">
    <source>
        <dbReference type="PROSITE" id="PS01124"/>
    </source>
</evidence>
<dbReference type="Gene3D" id="1.10.10.60">
    <property type="entry name" value="Homeodomain-like"/>
    <property type="match status" value="2"/>
</dbReference>
<evidence type="ECO:0000313" key="6">
    <source>
        <dbReference type="Proteomes" id="UP000651156"/>
    </source>
</evidence>
<keyword evidence="2" id="KW-0238">DNA-binding</keyword>
<protein>
    <submittedName>
        <fullName evidence="5">Helix-turn-helix transcriptional regulator</fullName>
    </submittedName>
</protein>
<dbReference type="InterPro" id="IPR053142">
    <property type="entry name" value="PchR_regulatory_protein"/>
</dbReference>
<dbReference type="PANTHER" id="PTHR47893">
    <property type="entry name" value="REGULATORY PROTEIN PCHR"/>
    <property type="match status" value="1"/>
</dbReference>
<dbReference type="InterPro" id="IPR018062">
    <property type="entry name" value="HTH_AraC-typ_CS"/>
</dbReference>
<dbReference type="Pfam" id="PF12833">
    <property type="entry name" value="HTH_18"/>
    <property type="match status" value="1"/>
</dbReference>
<dbReference type="InterPro" id="IPR020449">
    <property type="entry name" value="Tscrpt_reg_AraC-type_HTH"/>
</dbReference>
<keyword evidence="6" id="KW-1185">Reference proteome</keyword>
<evidence type="ECO:0000256" key="2">
    <source>
        <dbReference type="ARBA" id="ARBA00023125"/>
    </source>
</evidence>
<sequence length="330" mass="37424">MTQTFSREDFVELSYSQLVQENSFKTYKIPECLGEGYFQEIELFPGLELAIYDNEYHDDVVVKIPVRDHPIQFNILLSGFVHHDDYPSIGGKYGYLSGNGIAQAVTSKYQKLQRQVGIGVHLEPEVLETFLAEDLEQFPTHLKPLIHNNDWQVVFSPQVTLGMQVATQRIINSPFQGVTKRLCLQGKVLELLAMMLEGISCDRDPNPTLPRFKPETIARLHHAKEILATQLENPPLLTELAFLVGVSDRTLQRGFRELFGTTVVGYLTYQRMKRAEQLLRQQNRTVAEIARMVGYGHMGHFAAAFKRQFGMTPRECLVGKKAVLGSKNAV</sequence>
<comment type="caution">
    <text evidence="5">The sequence shown here is derived from an EMBL/GenBank/DDBJ whole genome shotgun (WGS) entry which is preliminary data.</text>
</comment>
<dbReference type="PROSITE" id="PS00041">
    <property type="entry name" value="HTH_ARAC_FAMILY_1"/>
    <property type="match status" value="1"/>
</dbReference>
<dbReference type="RefSeq" id="WP_193934120.1">
    <property type="nucleotide sequence ID" value="NZ_CAWPMZ010000100.1"/>
</dbReference>
<dbReference type="PANTHER" id="PTHR47893:SF1">
    <property type="entry name" value="REGULATORY PROTEIN PCHR"/>
    <property type="match status" value="1"/>
</dbReference>
<name>A0ABR9UWM5_9CHRO</name>
<accession>A0ABR9UWM5</accession>
<dbReference type="InterPro" id="IPR018060">
    <property type="entry name" value="HTH_AraC"/>
</dbReference>
<feature type="domain" description="HTH araC/xylS-type" evidence="4">
    <location>
        <begin position="221"/>
        <end position="319"/>
    </location>
</feature>
<evidence type="ECO:0000256" key="3">
    <source>
        <dbReference type="ARBA" id="ARBA00023163"/>
    </source>
</evidence>
<evidence type="ECO:0000313" key="5">
    <source>
        <dbReference type="EMBL" id="MBE9192708.1"/>
    </source>
</evidence>
<evidence type="ECO:0000256" key="1">
    <source>
        <dbReference type="ARBA" id="ARBA00023015"/>
    </source>
</evidence>
<keyword evidence="1" id="KW-0805">Transcription regulation</keyword>
<dbReference type="Proteomes" id="UP000651156">
    <property type="component" value="Unassembled WGS sequence"/>
</dbReference>
<dbReference type="InterPro" id="IPR009057">
    <property type="entry name" value="Homeodomain-like_sf"/>
</dbReference>
<dbReference type="EMBL" id="JADEWN010000063">
    <property type="protein sequence ID" value="MBE9192708.1"/>
    <property type="molecule type" value="Genomic_DNA"/>
</dbReference>
<organism evidence="5 6">
    <name type="scientific">Gloeocapsopsis crepidinum LEGE 06123</name>
    <dbReference type="NCBI Taxonomy" id="588587"/>
    <lineage>
        <taxon>Bacteria</taxon>
        <taxon>Bacillati</taxon>
        <taxon>Cyanobacteriota</taxon>
        <taxon>Cyanophyceae</taxon>
        <taxon>Oscillatoriophycideae</taxon>
        <taxon>Chroococcales</taxon>
        <taxon>Chroococcaceae</taxon>
        <taxon>Gloeocapsopsis</taxon>
    </lineage>
</organism>
<keyword evidence="3" id="KW-0804">Transcription</keyword>
<reference evidence="5 6" key="1">
    <citation type="submission" date="2020-10" db="EMBL/GenBank/DDBJ databases">
        <authorList>
            <person name="Castelo-Branco R."/>
            <person name="Eusebio N."/>
            <person name="Adriana R."/>
            <person name="Vieira A."/>
            <person name="Brugerolle De Fraissinette N."/>
            <person name="Rezende De Castro R."/>
            <person name="Schneider M.P."/>
            <person name="Vasconcelos V."/>
            <person name="Leao P.N."/>
        </authorList>
    </citation>
    <scope>NUCLEOTIDE SEQUENCE [LARGE SCALE GENOMIC DNA]</scope>
    <source>
        <strain evidence="5 6">LEGE 06123</strain>
    </source>
</reference>
<proteinExistence type="predicted"/>
<dbReference type="SMART" id="SM00342">
    <property type="entry name" value="HTH_ARAC"/>
    <property type="match status" value="1"/>
</dbReference>
<dbReference type="SUPFAM" id="SSF46689">
    <property type="entry name" value="Homeodomain-like"/>
    <property type="match status" value="2"/>
</dbReference>
<dbReference type="PROSITE" id="PS01124">
    <property type="entry name" value="HTH_ARAC_FAMILY_2"/>
    <property type="match status" value="1"/>
</dbReference>
<gene>
    <name evidence="5" type="ORF">IQ230_20610</name>
</gene>